<feature type="domain" description="Bifunctional glucose-6-phosphate/mannose-6-phosphate isomerase C-terminal" evidence="3">
    <location>
        <begin position="242"/>
        <end position="387"/>
    </location>
</feature>
<reference evidence="5" key="1">
    <citation type="journal article" date="2019" name="Int. J. Syst. Evol. Microbiol.">
        <title>The Global Catalogue of Microorganisms (GCM) 10K type strain sequencing project: providing services to taxonomists for standard genome sequencing and annotation.</title>
        <authorList>
            <consortium name="The Broad Institute Genomics Platform"/>
            <consortium name="The Broad Institute Genome Sequencing Center for Infectious Disease"/>
            <person name="Wu L."/>
            <person name="Ma J."/>
        </authorList>
    </citation>
    <scope>NUCLEOTIDE SEQUENCE [LARGE SCALE GENOMIC DNA]</scope>
    <source>
        <strain evidence="5">CGMCC 4.7455</strain>
    </source>
</reference>
<evidence type="ECO:0000259" key="3">
    <source>
        <dbReference type="Pfam" id="PF10432"/>
    </source>
</evidence>
<comment type="caution">
    <text evidence="4">The sequence shown here is derived from an EMBL/GenBank/DDBJ whole genome shotgun (WGS) entry which is preliminary data.</text>
</comment>
<gene>
    <name evidence="4" type="ORF">ACFSJS_23440</name>
</gene>
<dbReference type="Pfam" id="PF10432">
    <property type="entry name" value="bact-PGI_C"/>
    <property type="match status" value="1"/>
</dbReference>
<comment type="similarity">
    <text evidence="1">Belongs to the PGI/PMI family.</text>
</comment>
<keyword evidence="2" id="KW-0413">Isomerase</keyword>
<dbReference type="InterPro" id="IPR046348">
    <property type="entry name" value="SIS_dom_sf"/>
</dbReference>
<dbReference type="Gene3D" id="3.40.50.10490">
    <property type="entry name" value="Glucose-6-phosphate isomerase like protein, domain 1"/>
    <property type="match status" value="1"/>
</dbReference>
<accession>A0ABW4PPD6</accession>
<evidence type="ECO:0000256" key="2">
    <source>
        <dbReference type="ARBA" id="ARBA00023235"/>
    </source>
</evidence>
<evidence type="ECO:0000256" key="1">
    <source>
        <dbReference type="ARBA" id="ARBA00010523"/>
    </source>
</evidence>
<evidence type="ECO:0000313" key="4">
    <source>
        <dbReference type="EMBL" id="MFD1832573.1"/>
    </source>
</evidence>
<dbReference type="Proteomes" id="UP001597365">
    <property type="component" value="Unassembled WGS sequence"/>
</dbReference>
<proteinExistence type="inferred from homology"/>
<organism evidence="4 5">
    <name type="scientific">Streptomyces desertarenae</name>
    <dbReference type="NCBI Taxonomy" id="2666184"/>
    <lineage>
        <taxon>Bacteria</taxon>
        <taxon>Bacillati</taxon>
        <taxon>Actinomycetota</taxon>
        <taxon>Actinomycetes</taxon>
        <taxon>Kitasatosporales</taxon>
        <taxon>Streptomycetaceae</taxon>
        <taxon>Streptomyces</taxon>
    </lineage>
</organism>
<name>A0ABW4PPD6_9ACTN</name>
<dbReference type="EMBL" id="JBHUFU010000017">
    <property type="protein sequence ID" value="MFD1832573.1"/>
    <property type="molecule type" value="Genomic_DNA"/>
</dbReference>
<evidence type="ECO:0000313" key="5">
    <source>
        <dbReference type="Proteomes" id="UP001597365"/>
    </source>
</evidence>
<dbReference type="SUPFAM" id="SSF53697">
    <property type="entry name" value="SIS domain"/>
    <property type="match status" value="1"/>
</dbReference>
<keyword evidence="5" id="KW-1185">Reference proteome</keyword>
<protein>
    <submittedName>
        <fullName evidence="4">SIS domain-containing protein</fullName>
    </submittedName>
</protein>
<dbReference type="RefSeq" id="WP_380903615.1">
    <property type="nucleotide sequence ID" value="NZ_JBHUFU010000017.1"/>
</dbReference>
<dbReference type="InterPro" id="IPR019490">
    <property type="entry name" value="Glu6P/Mann6P_isomerase_C"/>
</dbReference>
<sequence length="393" mass="39749">MLDETLLDAPDALAGADTHGLLRGAAASGARVRTALRYATEAGLTELRPDGRPRAVLVAGTGPAVPCAADLLGALGSGALPVTLIPPTGPLADPGALRWTLPGWAGPMDLLLLVTPDGHEGGLALLVEQAYRRGCTVVSVGPPSAPLSEATVQARGLAVPLARTPDETYEGLRAPVAPGPGRPGGGPPVAAPGVLWALLTPLLVLADRLGLVAAGSGELDALADRLDRTAERCGPAAPTYGNPAKTLAAEFSDALPLLWSEGPAAAAVARHCATTLAALCGRPALTAALPEAMTLHGALLAGAFSGTDDTEDFFRDRVEEPEPLQARVVLLREGPPAADSAAVAARDLAYANGTQVSELEPAEGSAPLETAAELLTTVDFAAVYLRLAGGGRR</sequence>